<organism evidence="3 4">
    <name type="scientific">Pseudolysinimonas kribbensis</name>
    <dbReference type="NCBI Taxonomy" id="433641"/>
    <lineage>
        <taxon>Bacteria</taxon>
        <taxon>Bacillati</taxon>
        <taxon>Actinomycetota</taxon>
        <taxon>Actinomycetes</taxon>
        <taxon>Micrococcales</taxon>
        <taxon>Microbacteriaceae</taxon>
        <taxon>Pseudolysinimonas</taxon>
    </lineage>
</organism>
<gene>
    <name evidence="3" type="ORF">GCM10025881_27780</name>
</gene>
<dbReference type="InterPro" id="IPR000914">
    <property type="entry name" value="SBP_5_dom"/>
</dbReference>
<dbReference type="Gene3D" id="3.40.190.10">
    <property type="entry name" value="Periplasmic binding protein-like II"/>
    <property type="match status" value="1"/>
</dbReference>
<dbReference type="InterPro" id="IPR030678">
    <property type="entry name" value="Peptide/Ni-bd"/>
</dbReference>
<dbReference type="InterPro" id="IPR039424">
    <property type="entry name" value="SBP_5"/>
</dbReference>
<evidence type="ECO:0000313" key="4">
    <source>
        <dbReference type="Proteomes" id="UP001157034"/>
    </source>
</evidence>
<dbReference type="PANTHER" id="PTHR30290">
    <property type="entry name" value="PERIPLASMIC BINDING COMPONENT OF ABC TRANSPORTER"/>
    <property type="match status" value="1"/>
</dbReference>
<dbReference type="SUPFAM" id="SSF53850">
    <property type="entry name" value="Periplasmic binding protein-like II"/>
    <property type="match status" value="1"/>
</dbReference>
<feature type="signal peptide" evidence="1">
    <location>
        <begin position="1"/>
        <end position="20"/>
    </location>
</feature>
<dbReference type="RefSeq" id="WP_284254630.1">
    <property type="nucleotide sequence ID" value="NZ_BAAAQO010000004.1"/>
</dbReference>
<comment type="caution">
    <text evidence="3">The sequence shown here is derived from an EMBL/GenBank/DDBJ whole genome shotgun (WGS) entry which is preliminary data.</text>
</comment>
<name>A0ABQ6K6E5_9MICO</name>
<proteinExistence type="predicted"/>
<accession>A0ABQ6K6E5</accession>
<feature type="chain" id="PRO_5047285998" evidence="1">
    <location>
        <begin position="21"/>
        <end position="549"/>
    </location>
</feature>
<keyword evidence="4" id="KW-1185">Reference proteome</keyword>
<reference evidence="4" key="1">
    <citation type="journal article" date="2019" name="Int. J. Syst. Evol. Microbiol.">
        <title>The Global Catalogue of Microorganisms (GCM) 10K type strain sequencing project: providing services to taxonomists for standard genome sequencing and annotation.</title>
        <authorList>
            <consortium name="The Broad Institute Genomics Platform"/>
            <consortium name="The Broad Institute Genome Sequencing Center for Infectious Disease"/>
            <person name="Wu L."/>
            <person name="Ma J."/>
        </authorList>
    </citation>
    <scope>NUCLEOTIDE SEQUENCE [LARGE SCALE GENOMIC DNA]</scope>
    <source>
        <strain evidence="4">NBRC 108894</strain>
    </source>
</reference>
<evidence type="ECO:0000313" key="3">
    <source>
        <dbReference type="EMBL" id="GMA95954.1"/>
    </source>
</evidence>
<dbReference type="Gene3D" id="3.10.105.10">
    <property type="entry name" value="Dipeptide-binding Protein, Domain 3"/>
    <property type="match status" value="1"/>
</dbReference>
<dbReference type="PROSITE" id="PS51257">
    <property type="entry name" value="PROKAR_LIPOPROTEIN"/>
    <property type="match status" value="1"/>
</dbReference>
<evidence type="ECO:0000259" key="2">
    <source>
        <dbReference type="Pfam" id="PF00496"/>
    </source>
</evidence>
<sequence>MSRSTRWRAAIAAVAVVAMAATMSACSSGGSDSKDGLILNTAITGGDFQDVFNPYLPTSGTQANRFMIYEPLVQVNKIKSEDYKPWLATKWDWSSDSKTLTFHLRANVKWSDGKPFTSDDVVYTYQMLKDTPALNLNGLEYDSVKADGPLTVVMTFENNGRPSFPKTANTEIVPKHIYSKKGDLTKFEDPSPIGTGPFVFDKAKFSPQSYTLMKNDDYWQKGKPYIGGIRVIGYKDNTAVAAALIQGDVDWSSAYIANIDQTFTAKGPQFKHFWPVIGSDGLITNNAAFPFDDQAIREATSLAINRKQVADSANRPAATNKVGLPLPLFDNAIADKYKDATYSYDVAGAKKLIEQQGYTMGSDGYYAKGGKTLGFTITIPSAYTEQVAAAQIIQANLKQAGMKVAVNGVSVDAIDPLTSKGDYDATIGYPIDEYTTVYGLYNAWMNPKYYAPVGTVDQTKQNIERWNDPQTAKFFADYENATTDAQRNAAIEGLEGRFVEGQPWLILSYYQGYADWNDTKVKGFPTDANPYWRGDPNPVVALQLKPTGK</sequence>
<dbReference type="PIRSF" id="PIRSF002741">
    <property type="entry name" value="MppA"/>
    <property type="match status" value="1"/>
</dbReference>
<protein>
    <submittedName>
        <fullName evidence="3">Peptide ABC transporter substrate-binding protein</fullName>
    </submittedName>
</protein>
<evidence type="ECO:0000256" key="1">
    <source>
        <dbReference type="SAM" id="SignalP"/>
    </source>
</evidence>
<dbReference type="CDD" id="cd08509">
    <property type="entry name" value="PBP2_TmCBP_oligosaccharides_like"/>
    <property type="match status" value="1"/>
</dbReference>
<dbReference type="Proteomes" id="UP001157034">
    <property type="component" value="Unassembled WGS sequence"/>
</dbReference>
<keyword evidence="1" id="KW-0732">Signal</keyword>
<dbReference type="EMBL" id="BSVB01000001">
    <property type="protein sequence ID" value="GMA95954.1"/>
    <property type="molecule type" value="Genomic_DNA"/>
</dbReference>
<dbReference type="Gene3D" id="3.90.76.10">
    <property type="entry name" value="Dipeptide-binding Protein, Domain 1"/>
    <property type="match status" value="1"/>
</dbReference>
<feature type="domain" description="Solute-binding protein family 5" evidence="2">
    <location>
        <begin position="83"/>
        <end position="446"/>
    </location>
</feature>
<dbReference type="Pfam" id="PF00496">
    <property type="entry name" value="SBP_bac_5"/>
    <property type="match status" value="1"/>
</dbReference>